<dbReference type="KEGG" id="hbi:HBZC1_17440"/>
<organism evidence="1 2">
    <name type="scientific">Helicobacter bizzozeronii (strain CIII-1)</name>
    <dbReference type="NCBI Taxonomy" id="1002804"/>
    <lineage>
        <taxon>Bacteria</taxon>
        <taxon>Pseudomonadati</taxon>
        <taxon>Campylobacterota</taxon>
        <taxon>Epsilonproteobacteria</taxon>
        <taxon>Campylobacterales</taxon>
        <taxon>Helicobacteraceae</taxon>
        <taxon>Helicobacter</taxon>
    </lineage>
</organism>
<dbReference type="HOGENOM" id="CLU_656844_0_0_7"/>
<dbReference type="Proteomes" id="UP000008387">
    <property type="component" value="Chromosome"/>
</dbReference>
<protein>
    <submittedName>
        <fullName evidence="1">Uncharacterized protein</fullName>
    </submittedName>
</protein>
<dbReference type="STRING" id="1002804.HBZC1_17440"/>
<sequence length="418" mass="47646">MSLVALDEIANNESCLMACEFGSSQDFLEYLKTSYKNILQKHDNLKPLLVSIGLVVVEESILQKYSKFFENIIITDNHTPTKTRAYQYNPEKAGIHSYSSSLVAYHFFKEMLGLEDCEDALELASVGLLSSYIPLDDCNRPYYKRVLNPKHMAIKQLIGTDKNTWENLNYQYSFHFINVINSSGRLSGLKLDKKEYNHTQYYALYYCLNPKCEASLSILNDYNRKRLEFNRKLLADLRATEYADGLVVAGNAALPLGFLGLLAYRLLDRHKANVALVYQVTDDDCFTISCRARFFDLQTFLSDQQANGLDIEFRGHTRASDLQSDRKTFESLLNALQCALTRDPLKTQVLPSKNNIAISNFSKTTTFKKEIETIASVDPNDRSVKGLRVYLDQYVNGQEKAKKMLCGFIPYTPKIGVF</sequence>
<evidence type="ECO:0000313" key="1">
    <source>
        <dbReference type="EMBL" id="CCB80730.1"/>
    </source>
</evidence>
<dbReference type="PANTHER" id="PTHR30255">
    <property type="entry name" value="SINGLE-STRANDED-DNA-SPECIFIC EXONUCLEASE RECJ"/>
    <property type="match status" value="1"/>
</dbReference>
<accession>F8KPK6</accession>
<proteinExistence type="predicted"/>
<dbReference type="SUPFAM" id="SSF64182">
    <property type="entry name" value="DHH phosphoesterases"/>
    <property type="match status" value="1"/>
</dbReference>
<keyword evidence="2" id="KW-1185">Reference proteome</keyword>
<dbReference type="eggNOG" id="COG0608">
    <property type="taxonomic scope" value="Bacteria"/>
</dbReference>
<dbReference type="AlphaFoldDB" id="F8KPK6"/>
<dbReference type="InterPro" id="IPR038763">
    <property type="entry name" value="DHH_sf"/>
</dbReference>
<gene>
    <name evidence="1" type="ordered locus">HBZC1_17440</name>
</gene>
<name>F8KPK6_HELBC</name>
<dbReference type="PANTHER" id="PTHR30255:SF2">
    <property type="entry name" value="SINGLE-STRANDED-DNA-SPECIFIC EXONUCLEASE RECJ"/>
    <property type="match status" value="1"/>
</dbReference>
<dbReference type="Gene3D" id="3.90.1640.30">
    <property type="match status" value="1"/>
</dbReference>
<evidence type="ECO:0000313" key="2">
    <source>
        <dbReference type="Proteomes" id="UP000008387"/>
    </source>
</evidence>
<dbReference type="EMBL" id="FR871757">
    <property type="protein sequence ID" value="CCB80730.1"/>
    <property type="molecule type" value="Genomic_DNA"/>
</dbReference>
<reference evidence="1 2" key="1">
    <citation type="journal article" date="2011" name="J. Bacteriol.">
        <title>Genome sequence of Helicobacter bizzozeronii strain CIII-1, an isolate from human gastric mucosa.</title>
        <authorList>
            <person name="Schott T."/>
            <person name="Rossi M."/>
            <person name="Hanninen M.L."/>
        </authorList>
    </citation>
    <scope>NUCLEOTIDE SEQUENCE [LARGE SCALE GENOMIC DNA]</scope>
    <source>
        <strain evidence="1 2">CIII-1</strain>
    </source>
</reference>
<dbReference type="InterPro" id="IPR051673">
    <property type="entry name" value="SSDNA_exonuclease_RecJ"/>
</dbReference>